<gene>
    <name evidence="1" type="ORF">N7530_008842</name>
</gene>
<keyword evidence="2" id="KW-1185">Reference proteome</keyword>
<reference evidence="1" key="1">
    <citation type="submission" date="2022-12" db="EMBL/GenBank/DDBJ databases">
        <authorList>
            <person name="Petersen C."/>
        </authorList>
    </citation>
    <scope>NUCLEOTIDE SEQUENCE</scope>
    <source>
        <strain evidence="1">IBT 17660</strain>
    </source>
</reference>
<dbReference type="EMBL" id="JAPWDO010000005">
    <property type="protein sequence ID" value="KAJ5471485.1"/>
    <property type="molecule type" value="Genomic_DNA"/>
</dbReference>
<organism evidence="1 2">
    <name type="scientific">Penicillium desertorum</name>
    <dbReference type="NCBI Taxonomy" id="1303715"/>
    <lineage>
        <taxon>Eukaryota</taxon>
        <taxon>Fungi</taxon>
        <taxon>Dikarya</taxon>
        <taxon>Ascomycota</taxon>
        <taxon>Pezizomycotina</taxon>
        <taxon>Eurotiomycetes</taxon>
        <taxon>Eurotiomycetidae</taxon>
        <taxon>Eurotiales</taxon>
        <taxon>Aspergillaceae</taxon>
        <taxon>Penicillium</taxon>
    </lineage>
</organism>
<reference evidence="1" key="2">
    <citation type="journal article" date="2023" name="IMA Fungus">
        <title>Comparative genomic study of the Penicillium genus elucidates a diverse pangenome and 15 lateral gene transfer events.</title>
        <authorList>
            <person name="Petersen C."/>
            <person name="Sorensen T."/>
            <person name="Nielsen M.R."/>
            <person name="Sondergaard T.E."/>
            <person name="Sorensen J.L."/>
            <person name="Fitzpatrick D.A."/>
            <person name="Frisvad J.C."/>
            <person name="Nielsen K.L."/>
        </authorList>
    </citation>
    <scope>NUCLEOTIDE SEQUENCE</scope>
    <source>
        <strain evidence="1">IBT 17660</strain>
    </source>
</reference>
<dbReference type="AlphaFoldDB" id="A0A9X0BL97"/>
<protein>
    <submittedName>
        <fullName evidence="1">Uncharacterized protein</fullName>
    </submittedName>
</protein>
<proteinExistence type="predicted"/>
<evidence type="ECO:0000313" key="2">
    <source>
        <dbReference type="Proteomes" id="UP001147760"/>
    </source>
</evidence>
<comment type="caution">
    <text evidence="1">The sequence shown here is derived from an EMBL/GenBank/DDBJ whole genome shotgun (WGS) entry which is preliminary data.</text>
</comment>
<dbReference type="OrthoDB" id="4505337at2759"/>
<evidence type="ECO:0000313" key="1">
    <source>
        <dbReference type="EMBL" id="KAJ5471485.1"/>
    </source>
</evidence>
<dbReference type="Proteomes" id="UP001147760">
    <property type="component" value="Unassembled WGS sequence"/>
</dbReference>
<accession>A0A9X0BL97</accession>
<sequence length="218" mass="25536">MLLPEMEYLRETLGPDAPTDLRAALKKRLENLSELEQLDTVTQILMSGTAADEKLSELIFAAWEYLCEQHLWSFKFESLEQYRQLISYRDTVKPIIQRFKKSDRIKVASLSTIEKHWQTSIYQAIPKHLAPQHWSKHLLFLLSSLSKHKSRDDAIALLKESIHNRPTRSRQKPELMASDVERVLKSISISNQYTTHLSEDKDMPAWNNWLMYPRSSIQ</sequence>
<name>A0A9X0BL97_9EURO</name>